<sequence length="91" mass="9980">MGSLIIAILFWLAGIALMLAGYTLTRKMKAAGRHLLIHAEHEKGKDNSASIAMIIEGKILKYIPGYLVQIITNVSGSILITFGFVALAFYW</sequence>
<organism evidence="2 3">
    <name type="scientific">Sporolactobacillus putidus</name>
    <dbReference type="NCBI Taxonomy" id="492735"/>
    <lineage>
        <taxon>Bacteria</taxon>
        <taxon>Bacillati</taxon>
        <taxon>Bacillota</taxon>
        <taxon>Bacilli</taxon>
        <taxon>Bacillales</taxon>
        <taxon>Sporolactobacillaceae</taxon>
        <taxon>Sporolactobacillus</taxon>
    </lineage>
</organism>
<accession>A0A917S6G5</accession>
<gene>
    <name evidence="2" type="ORF">GCM10007968_25010</name>
</gene>
<name>A0A917S6G5_9BACL</name>
<reference evidence="2" key="2">
    <citation type="submission" date="2020-09" db="EMBL/GenBank/DDBJ databases">
        <authorList>
            <person name="Sun Q."/>
            <person name="Ohkuma M."/>
        </authorList>
    </citation>
    <scope>NUCLEOTIDE SEQUENCE</scope>
    <source>
        <strain evidence="2">JCM 15325</strain>
    </source>
</reference>
<keyword evidence="1" id="KW-0472">Membrane</keyword>
<dbReference type="EMBL" id="BMOK01000012">
    <property type="protein sequence ID" value="GGL60054.1"/>
    <property type="molecule type" value="Genomic_DNA"/>
</dbReference>
<feature type="transmembrane region" description="Helical" evidence="1">
    <location>
        <begin position="6"/>
        <end position="25"/>
    </location>
</feature>
<reference evidence="2" key="1">
    <citation type="journal article" date="2014" name="Int. J. Syst. Evol. Microbiol.">
        <title>Complete genome sequence of Corynebacterium casei LMG S-19264T (=DSM 44701T), isolated from a smear-ripened cheese.</title>
        <authorList>
            <consortium name="US DOE Joint Genome Institute (JGI-PGF)"/>
            <person name="Walter F."/>
            <person name="Albersmeier A."/>
            <person name="Kalinowski J."/>
            <person name="Ruckert C."/>
        </authorList>
    </citation>
    <scope>NUCLEOTIDE SEQUENCE</scope>
    <source>
        <strain evidence="2">JCM 15325</strain>
    </source>
</reference>
<dbReference type="AlphaFoldDB" id="A0A917S6G5"/>
<keyword evidence="1" id="KW-0812">Transmembrane</keyword>
<dbReference type="RefSeq" id="WP_188803858.1">
    <property type="nucleotide sequence ID" value="NZ_BMOK01000012.1"/>
</dbReference>
<dbReference type="Proteomes" id="UP000654670">
    <property type="component" value="Unassembled WGS sequence"/>
</dbReference>
<protein>
    <submittedName>
        <fullName evidence="2">Uncharacterized protein</fullName>
    </submittedName>
</protein>
<comment type="caution">
    <text evidence="2">The sequence shown here is derived from an EMBL/GenBank/DDBJ whole genome shotgun (WGS) entry which is preliminary data.</text>
</comment>
<evidence type="ECO:0000313" key="3">
    <source>
        <dbReference type="Proteomes" id="UP000654670"/>
    </source>
</evidence>
<evidence type="ECO:0000256" key="1">
    <source>
        <dbReference type="SAM" id="Phobius"/>
    </source>
</evidence>
<proteinExistence type="predicted"/>
<keyword evidence="3" id="KW-1185">Reference proteome</keyword>
<evidence type="ECO:0000313" key="2">
    <source>
        <dbReference type="EMBL" id="GGL60054.1"/>
    </source>
</evidence>
<keyword evidence="1" id="KW-1133">Transmembrane helix</keyword>
<feature type="transmembrane region" description="Helical" evidence="1">
    <location>
        <begin position="66"/>
        <end position="90"/>
    </location>
</feature>